<dbReference type="Gene3D" id="3.40.1110.10">
    <property type="entry name" value="Calcium-transporting ATPase, cytoplasmic domain N"/>
    <property type="match status" value="1"/>
</dbReference>
<dbReference type="Proteomes" id="UP000029393">
    <property type="component" value="Unassembled WGS sequence"/>
</dbReference>
<evidence type="ECO:0000256" key="2">
    <source>
        <dbReference type="ARBA" id="ARBA00006024"/>
    </source>
</evidence>
<keyword evidence="3" id="KW-0813">Transport</keyword>
<dbReference type="PROSITE" id="PS01047">
    <property type="entry name" value="HMA_1"/>
    <property type="match status" value="2"/>
</dbReference>
<dbReference type="InterPro" id="IPR008250">
    <property type="entry name" value="ATPase_P-typ_transduc_dom_A_sf"/>
</dbReference>
<dbReference type="GO" id="GO:0016887">
    <property type="term" value="F:ATP hydrolysis activity"/>
    <property type="evidence" value="ECO:0007669"/>
    <property type="project" value="InterPro"/>
</dbReference>
<dbReference type="InterPro" id="IPR018303">
    <property type="entry name" value="ATPase_P-typ_P_site"/>
</dbReference>
<keyword evidence="9 18" id="KW-0067">ATP-binding</keyword>
<evidence type="ECO:0000313" key="21">
    <source>
        <dbReference type="EMBL" id="KFN47099.1"/>
    </source>
</evidence>
<evidence type="ECO:0000256" key="5">
    <source>
        <dbReference type="ARBA" id="ARBA00022723"/>
    </source>
</evidence>
<dbReference type="RefSeq" id="WP_034211242.1">
    <property type="nucleotide sequence ID" value="NZ_AVCK01000012.1"/>
</dbReference>
<evidence type="ECO:0000256" key="17">
    <source>
        <dbReference type="ARBA" id="ARBA00047424"/>
    </source>
</evidence>
<keyword evidence="10" id="KW-0460">Magnesium</keyword>
<dbReference type="SUPFAM" id="SSF56784">
    <property type="entry name" value="HAD-like"/>
    <property type="match status" value="1"/>
</dbReference>
<evidence type="ECO:0000256" key="8">
    <source>
        <dbReference type="ARBA" id="ARBA00022796"/>
    </source>
</evidence>
<evidence type="ECO:0000256" key="4">
    <source>
        <dbReference type="ARBA" id="ARBA00022692"/>
    </source>
</evidence>
<dbReference type="PRINTS" id="PR00119">
    <property type="entry name" value="CATATPASE"/>
</dbReference>
<keyword evidence="6" id="KW-0677">Repeat</keyword>
<dbReference type="SUPFAM" id="SSF55008">
    <property type="entry name" value="HMA, heavy metal-associated domain"/>
    <property type="match status" value="2"/>
</dbReference>
<keyword evidence="11" id="KW-1278">Translocase</keyword>
<accession>A0A091B8D2</accession>
<dbReference type="GO" id="GO:0043682">
    <property type="term" value="F:P-type divalent copper transporter activity"/>
    <property type="evidence" value="ECO:0007669"/>
    <property type="project" value="UniProtKB-EC"/>
</dbReference>
<comment type="subcellular location">
    <subcellularLocation>
        <location evidence="18">Cell membrane</location>
    </subcellularLocation>
    <subcellularLocation>
        <location evidence="1">Endomembrane system</location>
        <topology evidence="1">Multi-pass membrane protein</topology>
    </subcellularLocation>
</comment>
<dbReference type="NCBIfam" id="TIGR01525">
    <property type="entry name" value="ATPase-IB_hvy"/>
    <property type="match status" value="1"/>
</dbReference>
<dbReference type="AlphaFoldDB" id="A0A091B8D2"/>
<evidence type="ECO:0000256" key="15">
    <source>
        <dbReference type="ARBA" id="ARBA00023136"/>
    </source>
</evidence>
<dbReference type="InterPro" id="IPR006122">
    <property type="entry name" value="HMA_Cu_ion-bd"/>
</dbReference>
<protein>
    <recommendedName>
        <fullName evidence="16">P-type Cu(2+) transporter</fullName>
        <ecNumber evidence="16">7.2.2.9</ecNumber>
    </recommendedName>
</protein>
<evidence type="ECO:0000256" key="11">
    <source>
        <dbReference type="ARBA" id="ARBA00022967"/>
    </source>
</evidence>
<dbReference type="PROSITE" id="PS00154">
    <property type="entry name" value="ATPASE_E1_E2"/>
    <property type="match status" value="1"/>
</dbReference>
<dbReference type="SUPFAM" id="SSF81653">
    <property type="entry name" value="Calcium ATPase, transduction domain A"/>
    <property type="match status" value="1"/>
</dbReference>
<organism evidence="21 22">
    <name type="scientific">Arenimonas metalli CF5-1</name>
    <dbReference type="NCBI Taxonomy" id="1384056"/>
    <lineage>
        <taxon>Bacteria</taxon>
        <taxon>Pseudomonadati</taxon>
        <taxon>Pseudomonadota</taxon>
        <taxon>Gammaproteobacteria</taxon>
        <taxon>Lysobacterales</taxon>
        <taxon>Lysobacteraceae</taxon>
        <taxon>Arenimonas</taxon>
    </lineage>
</organism>
<name>A0A091B8D2_9GAMM</name>
<dbReference type="Pfam" id="PF00122">
    <property type="entry name" value="E1-E2_ATPase"/>
    <property type="match status" value="1"/>
</dbReference>
<dbReference type="CDD" id="cd00371">
    <property type="entry name" value="HMA"/>
    <property type="match status" value="2"/>
</dbReference>
<evidence type="ECO:0000313" key="22">
    <source>
        <dbReference type="Proteomes" id="UP000029393"/>
    </source>
</evidence>
<dbReference type="Pfam" id="PF00702">
    <property type="entry name" value="Hydrolase"/>
    <property type="match status" value="1"/>
</dbReference>
<dbReference type="NCBIfam" id="TIGR00003">
    <property type="entry name" value="copper ion binding protein"/>
    <property type="match status" value="2"/>
</dbReference>
<dbReference type="GO" id="GO:0005886">
    <property type="term" value="C:plasma membrane"/>
    <property type="evidence" value="ECO:0007669"/>
    <property type="project" value="UniProtKB-SubCell"/>
</dbReference>
<dbReference type="InterPro" id="IPR036412">
    <property type="entry name" value="HAD-like_sf"/>
</dbReference>
<keyword evidence="13" id="KW-0186">Copper</keyword>
<keyword evidence="18" id="KW-1003">Cell membrane</keyword>
<dbReference type="SFLD" id="SFLDS00003">
    <property type="entry name" value="Haloacid_Dehalogenase"/>
    <property type="match status" value="1"/>
</dbReference>
<evidence type="ECO:0000256" key="18">
    <source>
        <dbReference type="RuleBase" id="RU362081"/>
    </source>
</evidence>
<feature type="transmembrane region" description="Helical" evidence="18">
    <location>
        <begin position="203"/>
        <end position="222"/>
    </location>
</feature>
<dbReference type="InterPro" id="IPR001757">
    <property type="entry name" value="P_typ_ATPase"/>
</dbReference>
<dbReference type="PANTHER" id="PTHR43520:SF8">
    <property type="entry name" value="P-TYPE CU(+) TRANSPORTER"/>
    <property type="match status" value="1"/>
</dbReference>
<keyword evidence="8" id="KW-0187">Copper transport</keyword>
<keyword evidence="5 18" id="KW-0479">Metal-binding</keyword>
<dbReference type="EMBL" id="AVCK01000012">
    <property type="protein sequence ID" value="KFN47099.1"/>
    <property type="molecule type" value="Genomic_DNA"/>
</dbReference>
<dbReference type="Gene3D" id="3.30.70.100">
    <property type="match status" value="2"/>
</dbReference>
<dbReference type="NCBIfam" id="TIGR01511">
    <property type="entry name" value="ATPase-IB1_Cu"/>
    <property type="match status" value="1"/>
</dbReference>
<evidence type="ECO:0000256" key="19">
    <source>
        <dbReference type="SAM" id="MobiDB-lite"/>
    </source>
</evidence>
<dbReference type="PROSITE" id="PS50846">
    <property type="entry name" value="HMA_2"/>
    <property type="match status" value="2"/>
</dbReference>
<keyword evidence="14" id="KW-0406">Ion transport</keyword>
<dbReference type="eggNOG" id="COG2217">
    <property type="taxonomic scope" value="Bacteria"/>
</dbReference>
<evidence type="ECO:0000256" key="3">
    <source>
        <dbReference type="ARBA" id="ARBA00022448"/>
    </source>
</evidence>
<dbReference type="SFLD" id="SFLDG00002">
    <property type="entry name" value="C1.7:_P-type_atpase_like"/>
    <property type="match status" value="1"/>
</dbReference>
<dbReference type="Gene3D" id="3.40.50.1000">
    <property type="entry name" value="HAD superfamily/HAD-like"/>
    <property type="match status" value="1"/>
</dbReference>
<dbReference type="OrthoDB" id="9814270at2"/>
<dbReference type="FunFam" id="2.70.150.10:FF:000002">
    <property type="entry name" value="Copper-transporting ATPase 1, putative"/>
    <property type="match status" value="1"/>
</dbReference>
<dbReference type="InterPro" id="IPR023299">
    <property type="entry name" value="ATPase_P-typ_cyto_dom_N"/>
</dbReference>
<evidence type="ECO:0000256" key="6">
    <source>
        <dbReference type="ARBA" id="ARBA00022737"/>
    </source>
</evidence>
<feature type="transmembrane region" description="Helical" evidence="18">
    <location>
        <begin position="228"/>
        <end position="249"/>
    </location>
</feature>
<dbReference type="InterPro" id="IPR036163">
    <property type="entry name" value="HMA_dom_sf"/>
</dbReference>
<evidence type="ECO:0000256" key="10">
    <source>
        <dbReference type="ARBA" id="ARBA00022842"/>
    </source>
</evidence>
<evidence type="ECO:0000256" key="9">
    <source>
        <dbReference type="ARBA" id="ARBA00022840"/>
    </source>
</evidence>
<dbReference type="GO" id="GO:0005524">
    <property type="term" value="F:ATP binding"/>
    <property type="evidence" value="ECO:0007669"/>
    <property type="project" value="UniProtKB-UniRule"/>
</dbReference>
<proteinExistence type="inferred from homology"/>
<dbReference type="InterPro" id="IPR027256">
    <property type="entry name" value="P-typ_ATPase_IB"/>
</dbReference>
<evidence type="ECO:0000256" key="14">
    <source>
        <dbReference type="ARBA" id="ARBA00023065"/>
    </source>
</evidence>
<dbReference type="InterPro" id="IPR044492">
    <property type="entry name" value="P_typ_ATPase_HD_dom"/>
</dbReference>
<sequence length="844" mass="87187">MTPSLPDSPRDTEIRFGVTGMTCASCVGRVEKALSQVPGVRSASVNLATEMATVTTDGSTSAATLAAAVEKAGYGVAVEEISMAILGMTCASCVGRVEKALAKVPGVQSASVNLATETARVQVLAGTPHEALIAAISSAGYEVAPPADATEASHDGGTTAVDVTAAPSHAGPGHAGGRGSVRLATATTASPQALAAARERRHLLLAALLSLPLAVPMLGMLFDEHWALPGWWQFALATPVQFWLGARFYKAAWKAVRARTGNMDLLVALGTTAGYGLSVYHLLFTQPHHGEPPLYFEASAVIITLILMGKWLEARAKRQTTEAIRALQALRPATARVRHANGHEAEVPVASVRVGDHVVVLPGERFPVDGEVLEGRSHADESLISGESLPVAKEPGERVTGGAVNGEGRLVVRTLAVGAESALARIIRLVEDAQAKKAPIQRIVDRVSAVFVPVVIVIALATLLGWGFATGDWTVATLNAVAVLVIACPCALGLATPTAIMAGTGVAARAGILIKDAEALETTRHLRTVAFDKTGTLTAGRPELATLRAVQGDQGELLSLAAALQQGSEHPLARAVIAAASARGALPAPAEGITALQGRGLEGRVQGRRVLLGSERLMRELAVDLAALAAEGQAEAANGRSVSWLVTEDDGHLVLRGLLSFGDPPRPEATDAIRLLQAQGLRTVMVSGDNRGAAQAVAAAVGIPAQDVRAEVLPGDKADVVRALAVDGRVGMVGDGINDAPALAAADVGFAMGGGTDVAMHAAGITLMRSDPRLVADAIDISGRTTRKIHQNLFWAFVYNIVGIPLAAAGLLDPVVAGAAMALSSVSVVSNTLLLRRWSPRARH</sequence>
<dbReference type="SUPFAM" id="SSF81665">
    <property type="entry name" value="Calcium ATPase, transmembrane domain M"/>
    <property type="match status" value="1"/>
</dbReference>
<evidence type="ECO:0000256" key="1">
    <source>
        <dbReference type="ARBA" id="ARBA00004127"/>
    </source>
</evidence>
<feature type="transmembrane region" description="Helical" evidence="18">
    <location>
        <begin position="818"/>
        <end position="835"/>
    </location>
</feature>
<comment type="similarity">
    <text evidence="2 18">Belongs to the cation transport ATPase (P-type) (TC 3.A.3) family. Type IB subfamily.</text>
</comment>
<dbReference type="Pfam" id="PF00403">
    <property type="entry name" value="HMA"/>
    <property type="match status" value="2"/>
</dbReference>
<dbReference type="SFLD" id="SFLDF00027">
    <property type="entry name" value="p-type_atpase"/>
    <property type="match status" value="1"/>
</dbReference>
<evidence type="ECO:0000256" key="12">
    <source>
        <dbReference type="ARBA" id="ARBA00022989"/>
    </source>
</evidence>
<keyword evidence="4 18" id="KW-0812">Transmembrane</keyword>
<dbReference type="GO" id="GO:0005507">
    <property type="term" value="F:copper ion binding"/>
    <property type="evidence" value="ECO:0007669"/>
    <property type="project" value="InterPro"/>
</dbReference>
<keyword evidence="7 18" id="KW-0547">Nucleotide-binding</keyword>
<dbReference type="STRING" id="1384056.N787_02000"/>
<dbReference type="PRINTS" id="PR00942">
    <property type="entry name" value="CUATPASEI"/>
</dbReference>
<evidence type="ECO:0000256" key="13">
    <source>
        <dbReference type="ARBA" id="ARBA00023008"/>
    </source>
</evidence>
<dbReference type="NCBIfam" id="TIGR01494">
    <property type="entry name" value="ATPase_P-type"/>
    <property type="match status" value="1"/>
</dbReference>
<dbReference type="InterPro" id="IPR059000">
    <property type="entry name" value="ATPase_P-type_domA"/>
</dbReference>
<dbReference type="InterPro" id="IPR023298">
    <property type="entry name" value="ATPase_P-typ_TM_dom_sf"/>
</dbReference>
<dbReference type="CDD" id="cd02094">
    <property type="entry name" value="P-type_ATPase_Cu-like"/>
    <property type="match status" value="1"/>
</dbReference>
<dbReference type="InterPro" id="IPR023214">
    <property type="entry name" value="HAD_sf"/>
</dbReference>
<dbReference type="PATRIC" id="fig|1384056.3.peg.1019"/>
<dbReference type="InterPro" id="IPR017969">
    <property type="entry name" value="Heavy-metal-associated_CS"/>
</dbReference>
<keyword evidence="12 18" id="KW-1133">Transmembrane helix</keyword>
<gene>
    <name evidence="21" type="ORF">N787_02000</name>
</gene>
<feature type="transmembrane region" description="Helical" evidence="18">
    <location>
        <begin position="447"/>
        <end position="469"/>
    </location>
</feature>
<feature type="transmembrane region" description="Helical" evidence="18">
    <location>
        <begin position="475"/>
        <end position="495"/>
    </location>
</feature>
<reference evidence="21 22" key="1">
    <citation type="submission" date="2013-09" db="EMBL/GenBank/DDBJ databases">
        <title>Genome sequencing of Arenimonas metalli.</title>
        <authorList>
            <person name="Chen F."/>
            <person name="Wang G."/>
        </authorList>
    </citation>
    <scope>NUCLEOTIDE SEQUENCE [LARGE SCALE GENOMIC DNA]</scope>
    <source>
        <strain evidence="21 22">CF5-1</strain>
    </source>
</reference>
<keyword evidence="22" id="KW-1185">Reference proteome</keyword>
<feature type="transmembrane region" description="Helical" evidence="18">
    <location>
        <begin position="793"/>
        <end position="812"/>
    </location>
</feature>
<feature type="domain" description="HMA" evidence="20">
    <location>
        <begin position="12"/>
        <end position="77"/>
    </location>
</feature>
<feature type="domain" description="HMA" evidence="20">
    <location>
        <begin position="79"/>
        <end position="144"/>
    </location>
</feature>
<evidence type="ECO:0000256" key="16">
    <source>
        <dbReference type="ARBA" id="ARBA00038904"/>
    </source>
</evidence>
<feature type="transmembrane region" description="Helical" evidence="18">
    <location>
        <begin position="294"/>
        <end position="312"/>
    </location>
</feature>
<dbReference type="EC" id="7.2.2.9" evidence="16"/>
<evidence type="ECO:0000256" key="7">
    <source>
        <dbReference type="ARBA" id="ARBA00022741"/>
    </source>
</evidence>
<keyword evidence="15 18" id="KW-0472">Membrane</keyword>
<dbReference type="PANTHER" id="PTHR43520">
    <property type="entry name" value="ATP7, ISOFORM B"/>
    <property type="match status" value="1"/>
</dbReference>
<dbReference type="InterPro" id="IPR006121">
    <property type="entry name" value="HMA_dom"/>
</dbReference>
<feature type="region of interest" description="Disordered" evidence="19">
    <location>
        <begin position="146"/>
        <end position="180"/>
    </location>
</feature>
<dbReference type="GO" id="GO:0055070">
    <property type="term" value="P:copper ion homeostasis"/>
    <property type="evidence" value="ECO:0007669"/>
    <property type="project" value="TreeGrafter"/>
</dbReference>
<feature type="transmembrane region" description="Helical" evidence="18">
    <location>
        <begin position="261"/>
        <end position="282"/>
    </location>
</feature>
<dbReference type="FunFam" id="3.30.70.100:FF:000005">
    <property type="entry name" value="Copper-exporting P-type ATPase A"/>
    <property type="match status" value="2"/>
</dbReference>
<comment type="catalytic activity">
    <reaction evidence="17">
        <text>Cu(2+)(in) + ATP + H2O = Cu(2+)(out) + ADP + phosphate + H(+)</text>
        <dbReference type="Rhea" id="RHEA:10376"/>
        <dbReference type="ChEBI" id="CHEBI:15377"/>
        <dbReference type="ChEBI" id="CHEBI:15378"/>
        <dbReference type="ChEBI" id="CHEBI:29036"/>
        <dbReference type="ChEBI" id="CHEBI:30616"/>
        <dbReference type="ChEBI" id="CHEBI:43474"/>
        <dbReference type="ChEBI" id="CHEBI:456216"/>
        <dbReference type="EC" id="7.2.2.9"/>
    </reaction>
</comment>
<evidence type="ECO:0000259" key="20">
    <source>
        <dbReference type="PROSITE" id="PS50846"/>
    </source>
</evidence>
<dbReference type="Gene3D" id="2.70.150.10">
    <property type="entry name" value="Calcium-transporting ATPase, cytoplasmic transduction domain A"/>
    <property type="match status" value="1"/>
</dbReference>
<dbReference type="GO" id="GO:0012505">
    <property type="term" value="C:endomembrane system"/>
    <property type="evidence" value="ECO:0007669"/>
    <property type="project" value="UniProtKB-SubCell"/>
</dbReference>
<comment type="caution">
    <text evidence="21">The sequence shown here is derived from an EMBL/GenBank/DDBJ whole genome shotgun (WGS) entry which is preliminary data.</text>
</comment>